<comment type="subcellular location">
    <subcellularLocation>
        <location evidence="3">Cytoplasmic vesicle</location>
        <location evidence="3">COPII-coated vesicle membrane</location>
        <topology evidence="3">Multi-pass membrane protein</topology>
    </subcellularLocation>
    <subcellularLocation>
        <location evidence="1">Endoplasmic reticulum</location>
    </subcellularLocation>
    <subcellularLocation>
        <location evidence="2">Golgi apparatus membrane</location>
    </subcellularLocation>
</comment>
<name>A0A9P0E6T1_NEZVI</name>
<dbReference type="SMART" id="SM00320">
    <property type="entry name" value="WD40"/>
    <property type="match status" value="4"/>
</dbReference>
<evidence type="ECO:0000256" key="7">
    <source>
        <dbReference type="ARBA" id="ARBA00022574"/>
    </source>
</evidence>
<evidence type="ECO:0000256" key="4">
    <source>
        <dbReference type="ARBA" id="ARBA00007410"/>
    </source>
</evidence>
<feature type="domain" description="SSD" evidence="19">
    <location>
        <begin position="261"/>
        <end position="421"/>
    </location>
</feature>
<evidence type="ECO:0000256" key="1">
    <source>
        <dbReference type="ARBA" id="ARBA00004240"/>
    </source>
</evidence>
<dbReference type="GO" id="GO:0012507">
    <property type="term" value="C:ER to Golgi transport vesicle membrane"/>
    <property type="evidence" value="ECO:0007669"/>
    <property type="project" value="UniProtKB-SubCell"/>
</dbReference>
<dbReference type="InterPro" id="IPR030225">
    <property type="entry name" value="SCAP"/>
</dbReference>
<evidence type="ECO:0000256" key="18">
    <source>
        <dbReference type="SAM" id="Phobius"/>
    </source>
</evidence>
<dbReference type="Pfam" id="PF12349">
    <property type="entry name" value="Sterol-sensing"/>
    <property type="match status" value="1"/>
</dbReference>
<feature type="transmembrane region" description="Helical" evidence="18">
    <location>
        <begin position="12"/>
        <end position="37"/>
    </location>
</feature>
<dbReference type="Proteomes" id="UP001152798">
    <property type="component" value="Chromosome 3"/>
</dbReference>
<evidence type="ECO:0000256" key="16">
    <source>
        <dbReference type="ARBA" id="ARBA00045958"/>
    </source>
</evidence>
<dbReference type="GO" id="GO:0032936">
    <property type="term" value="C:SREBP-SCAP complex"/>
    <property type="evidence" value="ECO:0007669"/>
    <property type="project" value="TreeGrafter"/>
</dbReference>
<feature type="transmembrane region" description="Helical" evidence="18">
    <location>
        <begin position="476"/>
        <end position="499"/>
    </location>
</feature>
<dbReference type="InterPro" id="IPR001680">
    <property type="entry name" value="WD40_rpt"/>
</dbReference>
<keyword evidence="6" id="KW-0153">Cholesterol metabolism</keyword>
<dbReference type="GO" id="GO:0045540">
    <property type="term" value="P:regulation of cholesterol biosynthetic process"/>
    <property type="evidence" value="ECO:0007669"/>
    <property type="project" value="TreeGrafter"/>
</dbReference>
<evidence type="ECO:0000256" key="12">
    <source>
        <dbReference type="ARBA" id="ARBA00023121"/>
    </source>
</evidence>
<dbReference type="PROSITE" id="PS50082">
    <property type="entry name" value="WD_REPEATS_2"/>
    <property type="match status" value="1"/>
</dbReference>
<feature type="transmembrane region" description="Helical" evidence="18">
    <location>
        <begin position="292"/>
        <end position="315"/>
    </location>
</feature>
<evidence type="ECO:0000256" key="17">
    <source>
        <dbReference type="PROSITE-ProRule" id="PRU00221"/>
    </source>
</evidence>
<dbReference type="InterPro" id="IPR015943">
    <property type="entry name" value="WD40/YVTN_repeat-like_dom_sf"/>
</dbReference>
<evidence type="ECO:0000256" key="6">
    <source>
        <dbReference type="ARBA" id="ARBA00022548"/>
    </source>
</evidence>
<keyword evidence="21" id="KW-1185">Reference proteome</keyword>
<evidence type="ECO:0000256" key="8">
    <source>
        <dbReference type="ARBA" id="ARBA00022737"/>
    </source>
</evidence>
<evidence type="ECO:0000256" key="10">
    <source>
        <dbReference type="ARBA" id="ARBA00023034"/>
    </source>
</evidence>
<keyword evidence="18" id="KW-0812">Transmembrane</keyword>
<organism evidence="20 21">
    <name type="scientific">Nezara viridula</name>
    <name type="common">Southern green stink bug</name>
    <name type="synonym">Cimex viridulus</name>
    <dbReference type="NCBI Taxonomy" id="85310"/>
    <lineage>
        <taxon>Eukaryota</taxon>
        <taxon>Metazoa</taxon>
        <taxon>Ecdysozoa</taxon>
        <taxon>Arthropoda</taxon>
        <taxon>Hexapoda</taxon>
        <taxon>Insecta</taxon>
        <taxon>Pterygota</taxon>
        <taxon>Neoptera</taxon>
        <taxon>Paraneoptera</taxon>
        <taxon>Hemiptera</taxon>
        <taxon>Heteroptera</taxon>
        <taxon>Panheteroptera</taxon>
        <taxon>Pentatomomorpha</taxon>
        <taxon>Pentatomoidea</taxon>
        <taxon>Pentatomidae</taxon>
        <taxon>Pentatominae</taxon>
        <taxon>Nezara</taxon>
    </lineage>
</organism>
<keyword evidence="14" id="KW-1207">Sterol metabolism</keyword>
<evidence type="ECO:0000256" key="14">
    <source>
        <dbReference type="ARBA" id="ARBA00023166"/>
    </source>
</evidence>
<dbReference type="InterPro" id="IPR053958">
    <property type="entry name" value="HMGCR/SNAP/NPC1-like_SSD"/>
</dbReference>
<keyword evidence="9" id="KW-0256">Endoplasmic reticulum</keyword>
<keyword evidence="18" id="KW-1133">Transmembrane helix</keyword>
<dbReference type="AlphaFoldDB" id="A0A9P0E6T1"/>
<dbReference type="Pfam" id="PF24017">
    <property type="entry name" value="Beta-prop_SCAP"/>
    <property type="match status" value="1"/>
</dbReference>
<dbReference type="PANTHER" id="PTHR46378:SF1">
    <property type="entry name" value="STEROL REGULATORY ELEMENT-BINDING PROTEIN CLEAVAGE-ACTIVATING PROTEIN"/>
    <property type="match status" value="1"/>
</dbReference>
<evidence type="ECO:0000256" key="3">
    <source>
        <dbReference type="ARBA" id="ARBA00004557"/>
    </source>
</evidence>
<feature type="repeat" description="WD" evidence="17">
    <location>
        <begin position="1034"/>
        <end position="1064"/>
    </location>
</feature>
<dbReference type="PANTHER" id="PTHR46378">
    <property type="entry name" value="STEROL REGULATORY ELEMENT-BINDING PROTEIN CLEAVAGE-ACTIVATING PROTEIN"/>
    <property type="match status" value="1"/>
</dbReference>
<evidence type="ECO:0000256" key="15">
    <source>
        <dbReference type="ARBA" id="ARBA00023221"/>
    </source>
</evidence>
<dbReference type="GO" id="GO:0005789">
    <property type="term" value="C:endoplasmic reticulum membrane"/>
    <property type="evidence" value="ECO:0007669"/>
    <property type="project" value="InterPro"/>
</dbReference>
<dbReference type="EMBL" id="OV725079">
    <property type="protein sequence ID" value="CAH1395004.1"/>
    <property type="molecule type" value="Genomic_DNA"/>
</dbReference>
<gene>
    <name evidence="20" type="ORF">NEZAVI_LOCUS5354</name>
</gene>
<feature type="transmembrane region" description="Helical" evidence="18">
    <location>
        <begin position="396"/>
        <end position="419"/>
    </location>
</feature>
<keyword evidence="15" id="KW-0753">Steroid metabolism</keyword>
<dbReference type="GO" id="GO:0032933">
    <property type="term" value="P:SREBP signaling pathway"/>
    <property type="evidence" value="ECO:0007669"/>
    <property type="project" value="InterPro"/>
</dbReference>
<keyword evidence="8" id="KW-0677">Repeat</keyword>
<dbReference type="InterPro" id="IPR000731">
    <property type="entry name" value="SSD"/>
</dbReference>
<dbReference type="GO" id="GO:0032934">
    <property type="term" value="F:sterol binding"/>
    <property type="evidence" value="ECO:0007669"/>
    <property type="project" value="InterPro"/>
</dbReference>
<comment type="function">
    <text evidence="16">Escort protein required for cholesterol as well as lipid homeostasis. Regulates export of the SCAP-SREBP complex from the endoplasmic reticulum to the Golgi upon low cholesterol, thereby regulating the processing of sterol regulatory element-binding proteins (SREBPs) SREBF1/SREBP1 and SREBF2/SREBP2. At high sterol concentrations, formation of a ternary complex with INSIG (INSIG1 or INSIG2) leads to mask the ER export signal in SCAP, promoting retention of the complex in the endoplasmic reticulum. Low sterol concentrations trigger release of INSIG, a conformational change in the SSD domain of SCAP, unmasking of the ER export signal, promoting recruitment into COPII-coated vesicles and transport of the SCAP-SREBP to the Golgi: in the Golgi, SREBPs are then processed, releasing the transcription factor fragment of SREBPs from the membrane, its import into the nucleus and up-regulation of LDLR, INSIG1 and the mevalonate pathway. Binds cholesterol via its SSD domain.</text>
</comment>
<dbReference type="InterPro" id="IPR011047">
    <property type="entry name" value="Quinoprotein_ADH-like_sf"/>
</dbReference>
<evidence type="ECO:0000256" key="11">
    <source>
        <dbReference type="ARBA" id="ARBA00023098"/>
    </source>
</evidence>
<keyword evidence="10" id="KW-0333">Golgi apparatus</keyword>
<dbReference type="PROSITE" id="PS50156">
    <property type="entry name" value="SSD"/>
    <property type="match status" value="1"/>
</dbReference>
<evidence type="ECO:0000256" key="2">
    <source>
        <dbReference type="ARBA" id="ARBA00004394"/>
    </source>
</evidence>
<accession>A0A9P0E6T1</accession>
<dbReference type="GO" id="GO:0000139">
    <property type="term" value="C:Golgi membrane"/>
    <property type="evidence" value="ECO:0007669"/>
    <property type="project" value="UniProtKB-SubCell"/>
</dbReference>
<evidence type="ECO:0000259" key="19">
    <source>
        <dbReference type="PROSITE" id="PS50156"/>
    </source>
</evidence>
<dbReference type="OrthoDB" id="361494at2759"/>
<proteinExistence type="inferred from homology"/>
<dbReference type="GO" id="GO:0008203">
    <property type="term" value="P:cholesterol metabolic process"/>
    <property type="evidence" value="ECO:0007669"/>
    <property type="project" value="UniProtKB-KW"/>
</dbReference>
<dbReference type="Gene3D" id="2.130.10.10">
    <property type="entry name" value="YVTN repeat-like/Quinoprotein amine dehydrogenase"/>
    <property type="match status" value="2"/>
</dbReference>
<keyword evidence="7 17" id="KW-0853">WD repeat</keyword>
<dbReference type="Pfam" id="PF24006">
    <property type="entry name" value="SCAP_N"/>
    <property type="match status" value="1"/>
</dbReference>
<keyword evidence="12" id="KW-0446">Lipid-binding</keyword>
<feature type="transmembrane region" description="Helical" evidence="18">
    <location>
        <begin position="327"/>
        <end position="348"/>
    </location>
</feature>
<evidence type="ECO:0000256" key="5">
    <source>
        <dbReference type="ARBA" id="ARBA00019541"/>
    </source>
</evidence>
<evidence type="ECO:0000256" key="9">
    <source>
        <dbReference type="ARBA" id="ARBA00022824"/>
    </source>
</evidence>
<comment type="similarity">
    <text evidence="4">Belongs to the WD repeat SCAP family.</text>
</comment>
<evidence type="ECO:0000313" key="21">
    <source>
        <dbReference type="Proteomes" id="UP001152798"/>
    </source>
</evidence>
<evidence type="ECO:0000256" key="13">
    <source>
        <dbReference type="ARBA" id="ARBA00023136"/>
    </source>
</evidence>
<protein>
    <recommendedName>
        <fullName evidence="5">Sterol regulatory element-binding protein cleavage-activating protein</fullName>
    </recommendedName>
</protein>
<dbReference type="SUPFAM" id="SSF82866">
    <property type="entry name" value="Multidrug efflux transporter AcrB transmembrane domain"/>
    <property type="match status" value="1"/>
</dbReference>
<feature type="transmembrane region" description="Helical" evidence="18">
    <location>
        <begin position="262"/>
        <end position="280"/>
    </location>
</feature>
<reference evidence="20" key="1">
    <citation type="submission" date="2022-01" db="EMBL/GenBank/DDBJ databases">
        <authorList>
            <person name="King R."/>
        </authorList>
    </citation>
    <scope>NUCLEOTIDE SEQUENCE</scope>
</reference>
<dbReference type="InterPro" id="IPR057042">
    <property type="entry name" value="Beta-prop_SCAP"/>
</dbReference>
<keyword evidence="11" id="KW-0443">Lipid metabolism</keyword>
<sequence length="1156" mass="128462">MSRSLPERVGQLYYSHGVLCAGHPVIVILFTAAVVILSCLPLTNLPLPSNIPQIVIESDNITDLPRWYSEQPVYIQQVIMKSAVAPWTKEMQLTDAIRGPLAEVFTLKEIIQNYQHPKSRVSLVDVCAHVEAPSKSSSLPQYNCLLVSPANFWGQDPMQFYNDVSLAATVYAQYSTQLGKAPLSELLFGMGLREAGMKRYPLRNRQRVLQFAVTFVMTKLDLEYLDGLREHLNGHYPLLKENFTTNSVLHLHYLGDFDCHEFLPLFCTYLALFLYMYFSVRKIELVRSKVGMALSAVCTVIASLLMSIGLCFFFGLDPAGSSRGREVFPYLVVVVGLENILVLTKSILSTPGHLDSKIRLAQGLSKEGWGITKNLLTEVTILTIGLFTLVPSIQEFCIFAMVGLLCDFFLQMCFFSTVLSLDMAGSTLDSAMIGETPQEIVRPLPRTRSTPRLEGKVPKRLRLVLFWGRTRIVQRGFMICMVVWIGGFLYSAGIVQHFVQPEGGKKLERSGKLFGKYESILGRESGKVILGSDDKTKNMFPEGGIFRAAGNARPLDPIKWCYLVSAYNASSGPCRLAVLPPFRLCSAVSPARAISLRNPLEKPTPTFKWDKLALALDPSDESIDYKESSEERGWGAPYLPTSPFEVLLVTAASVVSIIVISYTGIMLYRCVCSRHYADWRTKSWWSRTREQVVLEAVALPLEGKGQIVDAVVSDGNTVSCSYLSGEIDVWDSLSGEPLAHIDREVYFGNLENSDIENAHHLSSSPKNDKMRLSDDWERTIPDLRSLINTNFSSGSYCNNQERKSMDSDNGYDFGLAVQRLYDEVNSLDCENNPEEELFSHCPQIWCLSSSDNIIAAGTSSGRIEFWEATSGQFKCIYDDSSGLGVTCIKLTCGRVVVARINGTLEILKIEWENRFGHAPYRRFGGHFRTMSAGGADDLGAPILKVKLSSVLRVHQQAITVLEVESGRIVSGSHDTTLKVLSLMDELLVFTLHAHYGPITALFIDSVNPMTAGSGSQDGGLCVWDLLTGACVYSLCAHDGRVQALTYSPSYVISLGSDEKLCVWDRFQGHLLNSIVMSQAYCTSMTMLTHNLLVISQQGSLVVRDVRTSEPVRLVRLGHNDCYVSVTSIIRLRSSVACDYGNSLRIVRFPLVRDKAD</sequence>
<evidence type="ECO:0000313" key="20">
    <source>
        <dbReference type="EMBL" id="CAH1395004.1"/>
    </source>
</evidence>
<dbReference type="SUPFAM" id="SSF50998">
    <property type="entry name" value="Quinoprotein alcohol dehydrogenase-like"/>
    <property type="match status" value="1"/>
</dbReference>
<keyword evidence="13 18" id="KW-0472">Membrane</keyword>
<dbReference type="InterPro" id="IPR057041">
    <property type="entry name" value="SCAP_N"/>
</dbReference>